<dbReference type="InterPro" id="IPR044034">
    <property type="entry name" value="NAC-like_UBA"/>
</dbReference>
<dbReference type="Proteomes" id="UP001142055">
    <property type="component" value="Chromosome 3"/>
</dbReference>
<accession>A0A9Q0LZE8</accession>
<organism evidence="3 4">
    <name type="scientific">Blomia tropicalis</name>
    <name type="common">Mite</name>
    <dbReference type="NCBI Taxonomy" id="40697"/>
    <lineage>
        <taxon>Eukaryota</taxon>
        <taxon>Metazoa</taxon>
        <taxon>Ecdysozoa</taxon>
        <taxon>Arthropoda</taxon>
        <taxon>Chelicerata</taxon>
        <taxon>Arachnida</taxon>
        <taxon>Acari</taxon>
        <taxon>Acariformes</taxon>
        <taxon>Sarcoptiformes</taxon>
        <taxon>Astigmata</taxon>
        <taxon>Glycyphagoidea</taxon>
        <taxon>Echimyopodidae</taxon>
        <taxon>Blomia</taxon>
    </lineage>
</organism>
<name>A0A9Q0LZE8_BLOTA</name>
<dbReference type="Gene3D" id="1.10.8.10">
    <property type="entry name" value="DNA helicase RuvA subunit, C-terminal domain"/>
    <property type="match status" value="1"/>
</dbReference>
<dbReference type="PANTHER" id="PTHR31184">
    <property type="entry name" value="HUNTINGTIN-INTERACTING PROTEIN K FAMILY MEMBER"/>
    <property type="match status" value="1"/>
</dbReference>
<sequence>MPNDLTNIQNKRGNNEEDDIIEEDESQKKVVGKHDTGAADLAKVTNYGFFDEEGQGDPSTKEISGAMSIIDSKRSKEDAERVARQRELAKVTIRKEDLDLIMHEMEISKSEAELKLRQAMGDVVQALVTIINE</sequence>
<feature type="domain" description="Nascent polypeptide-associated complex subunit alpha-like UBA" evidence="2">
    <location>
        <begin position="91"/>
        <end position="130"/>
    </location>
</feature>
<dbReference type="InterPro" id="IPR038922">
    <property type="entry name" value="HYPK_UBA"/>
</dbReference>
<reference evidence="3" key="1">
    <citation type="submission" date="2022-12" db="EMBL/GenBank/DDBJ databases">
        <title>Genome assemblies of Blomia tropicalis.</title>
        <authorList>
            <person name="Cui Y."/>
        </authorList>
    </citation>
    <scope>NUCLEOTIDE SEQUENCE</scope>
    <source>
        <tissue evidence="3">Adult mites</tissue>
    </source>
</reference>
<feature type="compositionally biased region" description="Polar residues" evidence="1">
    <location>
        <begin position="1"/>
        <end position="12"/>
    </location>
</feature>
<comment type="caution">
    <text evidence="3">The sequence shown here is derived from an EMBL/GenBank/DDBJ whole genome shotgun (WGS) entry which is preliminary data.</text>
</comment>
<dbReference type="AlphaFoldDB" id="A0A9Q0LZE8"/>
<keyword evidence="4" id="KW-1185">Reference proteome</keyword>
<feature type="region of interest" description="Disordered" evidence="1">
    <location>
        <begin position="1"/>
        <end position="33"/>
    </location>
</feature>
<evidence type="ECO:0000256" key="1">
    <source>
        <dbReference type="SAM" id="MobiDB-lite"/>
    </source>
</evidence>
<feature type="compositionally biased region" description="Acidic residues" evidence="1">
    <location>
        <begin position="16"/>
        <end position="25"/>
    </location>
</feature>
<dbReference type="EMBL" id="JAPWDV010000003">
    <property type="protein sequence ID" value="KAJ6216435.1"/>
    <property type="molecule type" value="Genomic_DNA"/>
</dbReference>
<dbReference type="GO" id="GO:0050821">
    <property type="term" value="P:protein stabilization"/>
    <property type="evidence" value="ECO:0007669"/>
    <property type="project" value="TreeGrafter"/>
</dbReference>
<evidence type="ECO:0000313" key="3">
    <source>
        <dbReference type="EMBL" id="KAJ6216435.1"/>
    </source>
</evidence>
<evidence type="ECO:0000313" key="4">
    <source>
        <dbReference type="Proteomes" id="UP001142055"/>
    </source>
</evidence>
<proteinExistence type="predicted"/>
<dbReference type="Pfam" id="PF19026">
    <property type="entry name" value="UBA_HYPK"/>
    <property type="match status" value="1"/>
</dbReference>
<dbReference type="InterPro" id="IPR052617">
    <property type="entry name" value="Huntingtin-int_K"/>
</dbReference>
<gene>
    <name evidence="3" type="ORF">RDWZM_007592</name>
</gene>
<dbReference type="PANTHER" id="PTHR31184:SF2">
    <property type="entry name" value="HUNTINGTIN-INTERACTING PROTEIN K"/>
    <property type="match status" value="1"/>
</dbReference>
<evidence type="ECO:0000259" key="2">
    <source>
        <dbReference type="Pfam" id="PF19026"/>
    </source>
</evidence>
<protein>
    <recommendedName>
        <fullName evidence="2">Nascent polypeptide-associated complex subunit alpha-like UBA domain-containing protein</fullName>
    </recommendedName>
</protein>
<dbReference type="CDD" id="cd14361">
    <property type="entry name" value="UBA_HYPK"/>
    <property type="match status" value="1"/>
</dbReference>
<dbReference type="OMA" id="IIGDRRN"/>
<dbReference type="GO" id="GO:0043066">
    <property type="term" value="P:negative regulation of apoptotic process"/>
    <property type="evidence" value="ECO:0007669"/>
    <property type="project" value="TreeGrafter"/>
</dbReference>